<dbReference type="Gene3D" id="2.40.50.140">
    <property type="entry name" value="Nucleic acid-binding proteins"/>
    <property type="match status" value="1"/>
</dbReference>
<dbReference type="EMBL" id="VUNH01000001">
    <property type="protein sequence ID" value="MST54705.1"/>
    <property type="molecule type" value="Genomic_DNA"/>
</dbReference>
<evidence type="ECO:0000259" key="8">
    <source>
        <dbReference type="Pfam" id="PF11967"/>
    </source>
</evidence>
<dbReference type="InterPro" id="IPR042242">
    <property type="entry name" value="RecO_C"/>
</dbReference>
<evidence type="ECO:0000256" key="2">
    <source>
        <dbReference type="ARBA" id="ARBA00021310"/>
    </source>
</evidence>
<feature type="domain" description="DNA replication/recombination mediator RecO N-terminal" evidence="8">
    <location>
        <begin position="26"/>
        <end position="99"/>
    </location>
</feature>
<evidence type="ECO:0000256" key="4">
    <source>
        <dbReference type="ARBA" id="ARBA00023172"/>
    </source>
</evidence>
<sequence>MERLGKGIEKTGIRIDLPEETSQRLIKRTGVVLRRGNYMEGDVAVLLFLKSAGTNWVYVPGASKGSMRFGGALEPFVWGHYQLYQSKRKTYLKEIEVTEDFWALRRYPRAVIQAVRWAKMFERHLIPGYPYDDLLALFYWALKALSEGAASELLDARFLWRWLLSWGIAPDLHSCSICGKPLGGRAVWREGTFVCADCAHGQNPLDIDEFAAYALSKSFVPENSTSKLLEQARNVQQLFVKNLDDNR</sequence>
<dbReference type="GO" id="GO:0006310">
    <property type="term" value="P:DNA recombination"/>
    <property type="evidence" value="ECO:0007669"/>
    <property type="project" value="UniProtKB-UniRule"/>
</dbReference>
<comment type="caution">
    <text evidence="9">The sequence shown here is derived from an EMBL/GenBank/DDBJ whole genome shotgun (WGS) entry which is preliminary data.</text>
</comment>
<evidence type="ECO:0000256" key="7">
    <source>
        <dbReference type="HAMAP-Rule" id="MF_00201"/>
    </source>
</evidence>
<dbReference type="GO" id="GO:0006302">
    <property type="term" value="P:double-strand break repair"/>
    <property type="evidence" value="ECO:0007669"/>
    <property type="project" value="TreeGrafter"/>
</dbReference>
<name>A0A6L5Y9C7_9BACT</name>
<keyword evidence="5 7" id="KW-0234">DNA repair</keyword>
<dbReference type="AlphaFoldDB" id="A0A6L5Y9C7"/>
<reference evidence="9 10" key="1">
    <citation type="submission" date="2019-08" db="EMBL/GenBank/DDBJ databases">
        <title>In-depth cultivation of the pig gut microbiome towards novel bacterial diversity and tailored functional studies.</title>
        <authorList>
            <person name="Wylensek D."/>
            <person name="Hitch T.C.A."/>
            <person name="Clavel T."/>
        </authorList>
    </citation>
    <scope>NUCLEOTIDE SEQUENCE [LARGE SCALE GENOMIC DNA]</scope>
    <source>
        <strain evidence="9 10">SM-530-WT-4B</strain>
    </source>
</reference>
<dbReference type="Pfam" id="PF11967">
    <property type="entry name" value="RecO_N"/>
    <property type="match status" value="1"/>
</dbReference>
<evidence type="ECO:0000256" key="6">
    <source>
        <dbReference type="ARBA" id="ARBA00033409"/>
    </source>
</evidence>
<comment type="function">
    <text evidence="7">Involved in DNA repair and RecF pathway recombination.</text>
</comment>
<dbReference type="SUPFAM" id="SSF57863">
    <property type="entry name" value="ArfGap/RecO-like zinc finger"/>
    <property type="match status" value="1"/>
</dbReference>
<dbReference type="InterPro" id="IPR012340">
    <property type="entry name" value="NA-bd_OB-fold"/>
</dbReference>
<dbReference type="HAMAP" id="MF_00201">
    <property type="entry name" value="RecO"/>
    <property type="match status" value="1"/>
</dbReference>
<evidence type="ECO:0000256" key="3">
    <source>
        <dbReference type="ARBA" id="ARBA00022763"/>
    </source>
</evidence>
<protein>
    <recommendedName>
        <fullName evidence="2 7">DNA repair protein RecO</fullName>
    </recommendedName>
    <alternativeName>
        <fullName evidence="6 7">Recombination protein O</fullName>
    </alternativeName>
</protein>
<comment type="similarity">
    <text evidence="1 7">Belongs to the RecO family.</text>
</comment>
<dbReference type="InterPro" id="IPR003717">
    <property type="entry name" value="RecO"/>
</dbReference>
<dbReference type="Gene3D" id="1.20.1440.120">
    <property type="entry name" value="Recombination protein O, C-terminal domain"/>
    <property type="match status" value="1"/>
</dbReference>
<dbReference type="InterPro" id="IPR037278">
    <property type="entry name" value="ARFGAP/RecO"/>
</dbReference>
<keyword evidence="4 7" id="KW-0233">DNA recombination</keyword>
<gene>
    <name evidence="7 9" type="primary">recO</name>
    <name evidence="9" type="ORF">FYJ74_01370</name>
</gene>
<dbReference type="Pfam" id="PF02565">
    <property type="entry name" value="RecO_C"/>
    <property type="match status" value="1"/>
</dbReference>
<dbReference type="RefSeq" id="WP_154527824.1">
    <property type="nucleotide sequence ID" value="NZ_VUNH01000001.1"/>
</dbReference>
<proteinExistence type="inferred from homology"/>
<dbReference type="InterPro" id="IPR022572">
    <property type="entry name" value="DNA_rep/recomb_RecO_N"/>
</dbReference>
<dbReference type="PANTHER" id="PTHR33991:SF1">
    <property type="entry name" value="DNA REPAIR PROTEIN RECO"/>
    <property type="match status" value="1"/>
</dbReference>
<evidence type="ECO:0000313" key="9">
    <source>
        <dbReference type="EMBL" id="MST54705.1"/>
    </source>
</evidence>
<organism evidence="9 10">
    <name type="scientific">Pyramidobacter porci</name>
    <dbReference type="NCBI Taxonomy" id="2605789"/>
    <lineage>
        <taxon>Bacteria</taxon>
        <taxon>Thermotogati</taxon>
        <taxon>Synergistota</taxon>
        <taxon>Synergistia</taxon>
        <taxon>Synergistales</taxon>
        <taxon>Dethiosulfovibrionaceae</taxon>
        <taxon>Pyramidobacter</taxon>
    </lineage>
</organism>
<keyword evidence="10" id="KW-1185">Reference proteome</keyword>
<accession>A0A6L5Y9C7</accession>
<dbReference type="Proteomes" id="UP000473699">
    <property type="component" value="Unassembled WGS sequence"/>
</dbReference>
<dbReference type="PANTHER" id="PTHR33991">
    <property type="entry name" value="DNA REPAIR PROTEIN RECO"/>
    <property type="match status" value="1"/>
</dbReference>
<evidence type="ECO:0000256" key="5">
    <source>
        <dbReference type="ARBA" id="ARBA00023204"/>
    </source>
</evidence>
<evidence type="ECO:0000256" key="1">
    <source>
        <dbReference type="ARBA" id="ARBA00007452"/>
    </source>
</evidence>
<dbReference type="NCBIfam" id="TIGR00613">
    <property type="entry name" value="reco"/>
    <property type="match status" value="1"/>
</dbReference>
<dbReference type="GO" id="GO:0043590">
    <property type="term" value="C:bacterial nucleoid"/>
    <property type="evidence" value="ECO:0007669"/>
    <property type="project" value="TreeGrafter"/>
</dbReference>
<evidence type="ECO:0000313" key="10">
    <source>
        <dbReference type="Proteomes" id="UP000473699"/>
    </source>
</evidence>
<keyword evidence="3 7" id="KW-0227">DNA damage</keyword>
<dbReference type="SUPFAM" id="SSF50249">
    <property type="entry name" value="Nucleic acid-binding proteins"/>
    <property type="match status" value="1"/>
</dbReference>